<dbReference type="AlphaFoldDB" id="A0A0C9UTV0"/>
<dbReference type="EMBL" id="KN837245">
    <property type="protein sequence ID" value="KIJ31308.1"/>
    <property type="molecule type" value="Genomic_DNA"/>
</dbReference>
<evidence type="ECO:0000313" key="5">
    <source>
        <dbReference type="Proteomes" id="UP000054279"/>
    </source>
</evidence>
<proteinExistence type="predicted"/>
<reference evidence="3 5" key="1">
    <citation type="submission" date="2014-06" db="EMBL/GenBank/DDBJ databases">
        <title>Evolutionary Origins and Diversification of the Mycorrhizal Mutualists.</title>
        <authorList>
            <consortium name="DOE Joint Genome Institute"/>
            <consortium name="Mycorrhizal Genomics Consortium"/>
            <person name="Kohler A."/>
            <person name="Kuo A."/>
            <person name="Nagy L.G."/>
            <person name="Floudas D."/>
            <person name="Copeland A."/>
            <person name="Barry K.W."/>
            <person name="Cichocki N."/>
            <person name="Veneault-Fourrey C."/>
            <person name="LaButti K."/>
            <person name="Lindquist E.A."/>
            <person name="Lipzen A."/>
            <person name="Lundell T."/>
            <person name="Morin E."/>
            <person name="Murat C."/>
            <person name="Riley R."/>
            <person name="Ohm R."/>
            <person name="Sun H."/>
            <person name="Tunlid A."/>
            <person name="Henrissat B."/>
            <person name="Grigoriev I.V."/>
            <person name="Hibbett D.S."/>
            <person name="Martin F."/>
        </authorList>
    </citation>
    <scope>NUCLEOTIDE SEQUENCE [LARGE SCALE GENOMIC DNA]</scope>
    <source>
        <strain evidence="3 5">SS14</strain>
    </source>
</reference>
<evidence type="ECO:0000313" key="3">
    <source>
        <dbReference type="EMBL" id="KIJ28615.1"/>
    </source>
</evidence>
<feature type="region of interest" description="Disordered" evidence="1">
    <location>
        <begin position="33"/>
        <end position="95"/>
    </location>
</feature>
<sequence>MAAMFSALMSPTLTLQLLGEYSPGASDEYIEVSDAENATGKHPKATSKEKQGPPKNKSCQSGADALQSMSDAVEALTATIQADSGNPGGMQPSPQCHTMAYQMAEAQEELSDNELAGAAEVFTDTKAADEYLSFKNKAARKIWLNHKIECTFNT</sequence>
<evidence type="ECO:0000256" key="1">
    <source>
        <dbReference type="SAM" id="MobiDB-lite"/>
    </source>
</evidence>
<evidence type="ECO:0000313" key="4">
    <source>
        <dbReference type="EMBL" id="KIJ31308.1"/>
    </source>
</evidence>
<feature type="signal peptide" evidence="2">
    <location>
        <begin position="1"/>
        <end position="19"/>
    </location>
</feature>
<dbReference type="Proteomes" id="UP000054279">
    <property type="component" value="Unassembled WGS sequence"/>
</dbReference>
<feature type="chain" id="PRO_5007394506" evidence="2">
    <location>
        <begin position="20"/>
        <end position="154"/>
    </location>
</feature>
<keyword evidence="2" id="KW-0732">Signal</keyword>
<keyword evidence="5" id="KW-1185">Reference proteome</keyword>
<organism evidence="3 5">
    <name type="scientific">Sphaerobolus stellatus (strain SS14)</name>
    <dbReference type="NCBI Taxonomy" id="990650"/>
    <lineage>
        <taxon>Eukaryota</taxon>
        <taxon>Fungi</taxon>
        <taxon>Dikarya</taxon>
        <taxon>Basidiomycota</taxon>
        <taxon>Agaricomycotina</taxon>
        <taxon>Agaricomycetes</taxon>
        <taxon>Phallomycetidae</taxon>
        <taxon>Geastrales</taxon>
        <taxon>Sphaerobolaceae</taxon>
        <taxon>Sphaerobolus</taxon>
    </lineage>
</organism>
<name>A0A0C9UTV0_SPHS4</name>
<dbReference type="HOGENOM" id="CLU_1705363_0_0_1"/>
<evidence type="ECO:0000256" key="2">
    <source>
        <dbReference type="SAM" id="SignalP"/>
    </source>
</evidence>
<accession>A0A0C9UTV0</accession>
<gene>
    <name evidence="4" type="ORF">M422DRAFT_53479</name>
    <name evidence="3" type="ORF">M422DRAFT_54549</name>
</gene>
<protein>
    <submittedName>
        <fullName evidence="3">Uncharacterized protein</fullName>
    </submittedName>
</protein>
<dbReference type="EMBL" id="KN837302">
    <property type="protein sequence ID" value="KIJ28615.1"/>
    <property type="molecule type" value="Genomic_DNA"/>
</dbReference>